<name>A0A4W4EJR6_ELEEL</name>
<comment type="pathway">
    <text evidence="1">Pyrimidine metabolism; UMP biosynthesis via de novo pathway.</text>
</comment>
<reference evidence="3" key="3">
    <citation type="submission" date="2020-05" db="EMBL/GenBank/DDBJ databases">
        <title>Electrophorus electricus (electric eel) genome, fEleEle1, primary haplotype.</title>
        <authorList>
            <person name="Myers G."/>
            <person name="Meyer A."/>
            <person name="Fedrigo O."/>
            <person name="Formenti G."/>
            <person name="Rhie A."/>
            <person name="Tracey A."/>
            <person name="Sims Y."/>
            <person name="Jarvis E.D."/>
        </authorList>
    </citation>
    <scope>NUCLEOTIDE SEQUENCE [LARGE SCALE GENOMIC DNA]</scope>
</reference>
<reference evidence="3" key="5">
    <citation type="submission" date="2025-09" db="UniProtKB">
        <authorList>
            <consortium name="Ensembl"/>
        </authorList>
    </citation>
    <scope>IDENTIFICATION</scope>
</reference>
<dbReference type="SUPFAM" id="SSF53271">
    <property type="entry name" value="PRTase-like"/>
    <property type="match status" value="1"/>
</dbReference>
<proteinExistence type="predicted"/>
<dbReference type="Gene3D" id="3.40.50.2020">
    <property type="match status" value="1"/>
</dbReference>
<dbReference type="GO" id="GO:0019856">
    <property type="term" value="P:pyrimidine nucleobase biosynthetic process"/>
    <property type="evidence" value="ECO:0007669"/>
    <property type="project" value="TreeGrafter"/>
</dbReference>
<reference evidence="4" key="1">
    <citation type="journal article" date="2014" name="Science">
        <title>Nonhuman genetics. Genomic basis for the convergent evolution of electric organs.</title>
        <authorList>
            <person name="Gallant J.R."/>
            <person name="Traeger L.L."/>
            <person name="Volkening J.D."/>
            <person name="Moffett H."/>
            <person name="Chen P.H."/>
            <person name="Novina C.D."/>
            <person name="Phillips G.N.Jr."/>
            <person name="Anand R."/>
            <person name="Wells G.B."/>
            <person name="Pinch M."/>
            <person name="Guth R."/>
            <person name="Unguez G.A."/>
            <person name="Albert J.S."/>
            <person name="Zakon H.H."/>
            <person name="Samanta M.P."/>
            <person name="Sussman M.R."/>
        </authorList>
    </citation>
    <scope>NUCLEOTIDE SEQUENCE [LARGE SCALE GENOMIC DNA]</scope>
</reference>
<evidence type="ECO:0000313" key="3">
    <source>
        <dbReference type="Ensembl" id="ENSEEEP00000011638.2"/>
    </source>
</evidence>
<dbReference type="Proteomes" id="UP000314983">
    <property type="component" value="Chromosome 2"/>
</dbReference>
<evidence type="ECO:0000313" key="4">
    <source>
        <dbReference type="Proteomes" id="UP000314983"/>
    </source>
</evidence>
<organism evidence="3 4">
    <name type="scientific">Electrophorus electricus</name>
    <name type="common">Electric eel</name>
    <name type="synonym">Gymnotus electricus</name>
    <dbReference type="NCBI Taxonomy" id="8005"/>
    <lineage>
        <taxon>Eukaryota</taxon>
        <taxon>Metazoa</taxon>
        <taxon>Chordata</taxon>
        <taxon>Craniata</taxon>
        <taxon>Vertebrata</taxon>
        <taxon>Euteleostomi</taxon>
        <taxon>Actinopterygii</taxon>
        <taxon>Neopterygii</taxon>
        <taxon>Teleostei</taxon>
        <taxon>Ostariophysi</taxon>
        <taxon>Gymnotiformes</taxon>
        <taxon>Gymnotoidei</taxon>
        <taxon>Gymnotidae</taxon>
        <taxon>Electrophorus</taxon>
    </lineage>
</organism>
<keyword evidence="2" id="KW-0665">Pyrimidine biosynthesis</keyword>
<dbReference type="OMA" id="ELCILNF"/>
<dbReference type="InterPro" id="IPR029057">
    <property type="entry name" value="PRTase-like"/>
</dbReference>
<dbReference type="PANTHER" id="PTHR19278">
    <property type="entry name" value="OROTATE PHOSPHORIBOSYLTRANSFERASE"/>
    <property type="match status" value="1"/>
</dbReference>
<keyword evidence="4" id="KW-1185">Reference proteome</keyword>
<sequence>KAAAQLDSLILKLYDIGAVKFGTFKLKSGLMSPIYFDLRVMVSYPAVMNQTELCILNF</sequence>
<protein>
    <recommendedName>
        <fullName evidence="5">Uridine monophosphate synthetase</fullName>
    </recommendedName>
</protein>
<dbReference type="GO" id="GO:0006222">
    <property type="term" value="P:UMP biosynthetic process"/>
    <property type="evidence" value="ECO:0007669"/>
    <property type="project" value="TreeGrafter"/>
</dbReference>
<dbReference type="STRING" id="8005.ENSEEEP00000011638"/>
<accession>A0A4W4EJR6</accession>
<dbReference type="GO" id="GO:0004590">
    <property type="term" value="F:orotidine-5'-phosphate decarboxylase activity"/>
    <property type="evidence" value="ECO:0007669"/>
    <property type="project" value="TreeGrafter"/>
</dbReference>
<dbReference type="AlphaFoldDB" id="A0A4W4EJR6"/>
<evidence type="ECO:0000256" key="1">
    <source>
        <dbReference type="ARBA" id="ARBA00004725"/>
    </source>
</evidence>
<dbReference type="Ensembl" id="ENSEEET00000011773.2">
    <property type="protein sequence ID" value="ENSEEEP00000011638.2"/>
    <property type="gene ID" value="ENSEEEG00000005852.2"/>
</dbReference>
<reference evidence="4" key="2">
    <citation type="journal article" date="2017" name="Sci. Adv.">
        <title>A tail of two voltages: Proteomic comparison of the three electric organs of the electric eel.</title>
        <authorList>
            <person name="Traeger L.L."/>
            <person name="Sabat G."/>
            <person name="Barrett-Wilt G.A."/>
            <person name="Wells G.B."/>
            <person name="Sussman M.R."/>
        </authorList>
    </citation>
    <scope>NUCLEOTIDE SEQUENCE [LARGE SCALE GENOMIC DNA]</scope>
</reference>
<reference evidence="3" key="4">
    <citation type="submission" date="2025-08" db="UniProtKB">
        <authorList>
            <consortium name="Ensembl"/>
        </authorList>
    </citation>
    <scope>IDENTIFICATION</scope>
</reference>
<evidence type="ECO:0008006" key="5">
    <source>
        <dbReference type="Google" id="ProtNLM"/>
    </source>
</evidence>
<evidence type="ECO:0000256" key="2">
    <source>
        <dbReference type="ARBA" id="ARBA00022975"/>
    </source>
</evidence>
<dbReference type="GeneTree" id="ENSGT00940000175555"/>
<dbReference type="GO" id="GO:0004588">
    <property type="term" value="F:orotate phosphoribosyltransferase activity"/>
    <property type="evidence" value="ECO:0007669"/>
    <property type="project" value="TreeGrafter"/>
</dbReference>
<dbReference type="PANTHER" id="PTHR19278:SF9">
    <property type="entry name" value="URIDINE 5'-MONOPHOSPHATE SYNTHASE"/>
    <property type="match status" value="1"/>
</dbReference>